<evidence type="ECO:0000256" key="3">
    <source>
        <dbReference type="ARBA" id="ARBA00022679"/>
    </source>
</evidence>
<proteinExistence type="inferred from homology"/>
<dbReference type="SUPFAM" id="SSF53335">
    <property type="entry name" value="S-adenosyl-L-methionine-dependent methyltransferases"/>
    <property type="match status" value="1"/>
</dbReference>
<dbReference type="PROSITE" id="PS00092">
    <property type="entry name" value="N6_MTASE"/>
    <property type="match status" value="1"/>
</dbReference>
<keyword evidence="3 7" id="KW-0808">Transferase</keyword>
<gene>
    <name evidence="7" type="ORF">EMO91_06610</name>
</gene>
<dbReference type="GO" id="GO:0008170">
    <property type="term" value="F:N-methyltransferase activity"/>
    <property type="evidence" value="ECO:0007669"/>
    <property type="project" value="InterPro"/>
</dbReference>
<dbReference type="GO" id="GO:0003677">
    <property type="term" value="F:DNA binding"/>
    <property type="evidence" value="ECO:0007669"/>
    <property type="project" value="InterPro"/>
</dbReference>
<protein>
    <recommendedName>
        <fullName evidence="4">Methyltransferase</fullName>
        <ecNumber evidence="4">2.1.1.-</ecNumber>
    </recommendedName>
</protein>
<dbReference type="AlphaFoldDB" id="A0A5M9ZKF9"/>
<dbReference type="Gene3D" id="3.40.50.150">
    <property type="entry name" value="Vaccinia Virus protein VP39"/>
    <property type="match status" value="2"/>
</dbReference>
<comment type="similarity">
    <text evidence="1 4">Belongs to the N(4)/N(6)-methyltransferase family.</text>
</comment>
<reference evidence="7 8" key="1">
    <citation type="journal article" date="2019" name="Syst. Appl. Microbiol.">
        <title>Characterization of Bifidobacterium species in feaces of the Egyptian fruit bat: Description of B. vespertilionis sp. nov. and B. rousetti sp. nov.</title>
        <authorList>
            <person name="Modesto M."/>
            <person name="Satti M."/>
            <person name="Watanabe K."/>
            <person name="Puglisi E."/>
            <person name="Morelli L."/>
            <person name="Huang C.-H."/>
            <person name="Liou J.-S."/>
            <person name="Miyashita M."/>
            <person name="Tamura T."/>
            <person name="Saito S."/>
            <person name="Mori K."/>
            <person name="Huang L."/>
            <person name="Sciavilla P."/>
            <person name="Sandri C."/>
            <person name="Spiezio C."/>
            <person name="Vitali F."/>
            <person name="Cavalieri D."/>
            <person name="Perpetuini G."/>
            <person name="Tofalo R."/>
            <person name="Bonetti A."/>
            <person name="Arita M."/>
            <person name="Mattarelli P."/>
        </authorList>
    </citation>
    <scope>NUCLEOTIDE SEQUENCE [LARGE SCALE GENOMIC DNA]</scope>
    <source>
        <strain evidence="7 8">RST17</strain>
    </source>
</reference>
<dbReference type="EC" id="2.1.1.-" evidence="4"/>
<dbReference type="Pfam" id="PF01555">
    <property type="entry name" value="N6_N4_Mtase"/>
    <property type="match status" value="1"/>
</dbReference>
<dbReference type="GO" id="GO:0032259">
    <property type="term" value="P:methylation"/>
    <property type="evidence" value="ECO:0007669"/>
    <property type="project" value="UniProtKB-KW"/>
</dbReference>
<dbReference type="CDD" id="cd02440">
    <property type="entry name" value="AdoMet_MTases"/>
    <property type="match status" value="1"/>
</dbReference>
<feature type="domain" description="DNA methylase N-4/N-6" evidence="6">
    <location>
        <begin position="33"/>
        <end position="359"/>
    </location>
</feature>
<dbReference type="Proteomes" id="UP000410049">
    <property type="component" value="Unassembled WGS sequence"/>
</dbReference>
<evidence type="ECO:0000256" key="4">
    <source>
        <dbReference type="RuleBase" id="RU362026"/>
    </source>
</evidence>
<evidence type="ECO:0000313" key="7">
    <source>
        <dbReference type="EMBL" id="KAA8828106.1"/>
    </source>
</evidence>
<evidence type="ECO:0000256" key="5">
    <source>
        <dbReference type="SAM" id="MobiDB-lite"/>
    </source>
</evidence>
<evidence type="ECO:0000256" key="2">
    <source>
        <dbReference type="ARBA" id="ARBA00022603"/>
    </source>
</evidence>
<dbReference type="InterPro" id="IPR001091">
    <property type="entry name" value="RM_Methyltransferase"/>
</dbReference>
<dbReference type="InterPro" id="IPR029063">
    <property type="entry name" value="SAM-dependent_MTases_sf"/>
</dbReference>
<organism evidence="7 8">
    <name type="scientific">Bifidobacterium myosotis</name>
    <dbReference type="NCBI Taxonomy" id="1630166"/>
    <lineage>
        <taxon>Bacteria</taxon>
        <taxon>Bacillati</taxon>
        <taxon>Actinomycetota</taxon>
        <taxon>Actinomycetes</taxon>
        <taxon>Bifidobacteriales</taxon>
        <taxon>Bifidobacteriaceae</taxon>
        <taxon>Bifidobacterium</taxon>
    </lineage>
</organism>
<accession>A0A5M9ZKF9</accession>
<keyword evidence="2 7" id="KW-0489">Methyltransferase</keyword>
<name>A0A5M9ZKF9_9BIFI</name>
<dbReference type="EMBL" id="RZUH01000004">
    <property type="protein sequence ID" value="KAA8828106.1"/>
    <property type="molecule type" value="Genomic_DNA"/>
</dbReference>
<comment type="caution">
    <text evidence="7">The sequence shown here is derived from an EMBL/GenBank/DDBJ whole genome shotgun (WGS) entry which is preliminary data.</text>
</comment>
<evidence type="ECO:0000313" key="8">
    <source>
        <dbReference type="Proteomes" id="UP000410049"/>
    </source>
</evidence>
<sequence length="372" mass="40471">MSDTEFIEWDGGRIRLRPGDCRDLIASLPDASVDAVVTDPPYEIGFMGRAFDSTGIAFDRALWADVLRVLKPGGHLLAFGATRTYHRLACAVEDAGFEIRGQIDWIYAEAMPHGSDAGLLVDRALGAVRPRGSERVPATPQGAEWAGWFTQLKPAHEPVCLARRPLEGTLAANLMKWGTGALHIDACRVPSPGGHPLSATRRDNNIYGRMNRSLPWEPGDRFAPDILLDPAAAAALDAQSGYSVSRRGRPRASAAPGAGWGMTRTGAEYDDEGGASRYYPVFRYEPKAPARERPRADGILHPTVKPLGLMRWLVRLATPADGLVLEPFAGSGATLQACRVEGMRCVAAEMDDGYVRLVERRMERPVTEAMDV</sequence>
<dbReference type="RefSeq" id="WP_150379272.1">
    <property type="nucleotide sequence ID" value="NZ_RZUH01000004.1"/>
</dbReference>
<dbReference type="InterPro" id="IPR002052">
    <property type="entry name" value="DNA_methylase_N6_adenine_CS"/>
</dbReference>
<evidence type="ECO:0000259" key="6">
    <source>
        <dbReference type="Pfam" id="PF01555"/>
    </source>
</evidence>
<evidence type="ECO:0000256" key="1">
    <source>
        <dbReference type="ARBA" id="ARBA00006594"/>
    </source>
</evidence>
<dbReference type="InterPro" id="IPR002941">
    <property type="entry name" value="DNA_methylase_N4/N6"/>
</dbReference>
<feature type="region of interest" description="Disordered" evidence="5">
    <location>
        <begin position="246"/>
        <end position="265"/>
    </location>
</feature>
<dbReference type="PRINTS" id="PR00508">
    <property type="entry name" value="S21N4MTFRASE"/>
</dbReference>